<name>A0A140LAR3_9FIRM</name>
<comment type="caution">
    <text evidence="3">The sequence shown here is derived from an EMBL/GenBank/DDBJ whole genome shotgun (WGS) entry which is preliminary data.</text>
</comment>
<keyword evidence="4" id="KW-1185">Reference proteome</keyword>
<dbReference type="EMBL" id="LOED01000009">
    <property type="protein sequence ID" value="KXG77638.1"/>
    <property type="molecule type" value="Genomic_DNA"/>
</dbReference>
<reference evidence="3 4" key="1">
    <citation type="submission" date="2015-12" db="EMBL/GenBank/DDBJ databases">
        <title>Draft genome sequnece of Fervidicola ferrireducens strain Y170.</title>
        <authorList>
            <person name="Patel B.K."/>
        </authorList>
    </citation>
    <scope>NUCLEOTIDE SEQUENCE [LARGE SCALE GENOMIC DNA]</scope>
    <source>
        <strain evidence="3 4">Y170</strain>
    </source>
</reference>
<feature type="domain" description="Flagellar Assembly Protein A N-terminal region" evidence="2">
    <location>
        <begin position="18"/>
        <end position="188"/>
    </location>
</feature>
<dbReference type="Proteomes" id="UP000070427">
    <property type="component" value="Unassembled WGS sequence"/>
</dbReference>
<protein>
    <recommendedName>
        <fullName evidence="2">Flagellar Assembly Protein A N-terminal region domain-containing protein</fullName>
    </recommendedName>
</protein>
<dbReference type="PANTHER" id="PTHR38032:SF1">
    <property type="entry name" value="RNA-BINDING PROTEIN KHPB N-TERMINAL DOMAIN-CONTAINING PROTEIN"/>
    <property type="match status" value="1"/>
</dbReference>
<dbReference type="InterPro" id="IPR046865">
    <property type="entry name" value="FapA_b_solenoid"/>
</dbReference>
<feature type="coiled-coil region" evidence="1">
    <location>
        <begin position="393"/>
        <end position="427"/>
    </location>
</feature>
<dbReference type="OrthoDB" id="9816426at2"/>
<dbReference type="InParanoid" id="A0A140LAR3"/>
<evidence type="ECO:0000313" key="3">
    <source>
        <dbReference type="EMBL" id="KXG77638.1"/>
    </source>
</evidence>
<dbReference type="AlphaFoldDB" id="A0A140LAR3"/>
<proteinExistence type="predicted"/>
<dbReference type="STRING" id="520764.AN618_10080"/>
<dbReference type="Pfam" id="PF20250">
    <property type="entry name" value="FapA_N"/>
    <property type="match status" value="1"/>
</dbReference>
<dbReference type="RefSeq" id="WP_066352811.1">
    <property type="nucleotide sequence ID" value="NZ_LOED01000009.1"/>
</dbReference>
<dbReference type="InterPro" id="IPR046866">
    <property type="entry name" value="FapA_N"/>
</dbReference>
<gene>
    <name evidence="3" type="ORF">AN618_10080</name>
</gene>
<sequence length="474" mass="52256">MELSYSENKNNFERYCFINVEISEDEMSATLTLISSSGGRTNLSLDDVLKELNKRGVVFGIDTDKINEMLKKGIYNTPVEIARGIEPKEGKDGEIVYHVEIYKELKPKITEDGRVDFHDLGFITNVKEGQLLAEIIPPEKGLPGKTVTGKILPAKDGKNVRLRQGKNVFLSDDGKYFYSAIDGHPVIDGERISVLPVMEIKGDVGPSTGDINFVGSVKVYGNIKSGYKIKAEGDIEVEGYVEAAELISGGKVFLKRGIRGMGKGMVKAAGDIVAKFAENCTLEAGKDVIVNEAIMHSLVSAGNKIEVKGKKGLLVGGSARAGKEIRANVIGSPMATVTIVEVGVNPEYKRRLYEINHELESVESNLAKIKTALDIIAKQVNKGIEVPERTDMIKRLRESEAELLEKKKALEEEKERLALLIETMTLAKISASDTVFPGVNIVIGNANMRLKDKYEHVTFYNHEGQIKSRPYERR</sequence>
<dbReference type="Pfam" id="PF03961">
    <property type="entry name" value="FapA"/>
    <property type="match status" value="1"/>
</dbReference>
<organism evidence="3 4">
    <name type="scientific">Fervidicola ferrireducens</name>
    <dbReference type="NCBI Taxonomy" id="520764"/>
    <lineage>
        <taxon>Bacteria</taxon>
        <taxon>Bacillati</taxon>
        <taxon>Bacillota</taxon>
        <taxon>Clostridia</taxon>
        <taxon>Thermosediminibacterales</taxon>
        <taxon>Thermosediminibacteraceae</taxon>
        <taxon>Fervidicola</taxon>
    </lineage>
</organism>
<dbReference type="PANTHER" id="PTHR38032">
    <property type="entry name" value="POLYMERASE-RELATED"/>
    <property type="match status" value="1"/>
</dbReference>
<evidence type="ECO:0000259" key="2">
    <source>
        <dbReference type="Pfam" id="PF20250"/>
    </source>
</evidence>
<evidence type="ECO:0000313" key="4">
    <source>
        <dbReference type="Proteomes" id="UP000070427"/>
    </source>
</evidence>
<keyword evidence="1" id="KW-0175">Coiled coil</keyword>
<accession>A0A140LAR3</accession>
<dbReference type="InterPro" id="IPR005646">
    <property type="entry name" value="FapA"/>
</dbReference>
<evidence type="ECO:0000256" key="1">
    <source>
        <dbReference type="SAM" id="Coils"/>
    </source>
</evidence>